<dbReference type="RefSeq" id="WP_150380256.1">
    <property type="nucleotide sequence ID" value="NZ_RZUH01000020.1"/>
</dbReference>
<dbReference type="EMBL" id="RZUH01000020">
    <property type="protein sequence ID" value="KAA8825091.1"/>
    <property type="molecule type" value="Genomic_DNA"/>
</dbReference>
<sequence>MANRVVPFILEGSTDAESLADLLARAVRADLGLRELCVGGDPTIYQIHPRGYRRPNPADPFSAVRAAIMDDMERLGEYRPSDIAAVIQLTDLDGAMIGDDRVVRGARLEYRTDSIATPDPAGIRRRNAVKTANIRRPGRPDATVTIRGRRIPYLLFYCSRNLEHALYGETAALTPREKTRRSLEFQRRHADDPQGLPAILGSDAVLHGMTGYDESWRWPFEGTHSLERGSNIALMPRLLAEAVPKGHPGRRRG</sequence>
<evidence type="ECO:0000313" key="2">
    <source>
        <dbReference type="Proteomes" id="UP000410049"/>
    </source>
</evidence>
<reference evidence="1 2" key="1">
    <citation type="journal article" date="2019" name="Syst. Appl. Microbiol.">
        <title>Characterization of Bifidobacterium species in feaces of the Egyptian fruit bat: Description of B. vespertilionis sp. nov. and B. rousetti sp. nov.</title>
        <authorList>
            <person name="Modesto M."/>
            <person name="Satti M."/>
            <person name="Watanabe K."/>
            <person name="Puglisi E."/>
            <person name="Morelli L."/>
            <person name="Huang C.-H."/>
            <person name="Liou J.-S."/>
            <person name="Miyashita M."/>
            <person name="Tamura T."/>
            <person name="Saito S."/>
            <person name="Mori K."/>
            <person name="Huang L."/>
            <person name="Sciavilla P."/>
            <person name="Sandri C."/>
            <person name="Spiezio C."/>
            <person name="Vitali F."/>
            <person name="Cavalieri D."/>
            <person name="Perpetuini G."/>
            <person name="Tofalo R."/>
            <person name="Bonetti A."/>
            <person name="Arita M."/>
            <person name="Mattarelli P."/>
        </authorList>
    </citation>
    <scope>NUCLEOTIDE SEQUENCE [LARGE SCALE GENOMIC DNA]</scope>
    <source>
        <strain evidence="1 2">RST17</strain>
    </source>
</reference>
<protein>
    <submittedName>
        <fullName evidence="1">Uncharacterized protein</fullName>
    </submittedName>
</protein>
<proteinExistence type="predicted"/>
<gene>
    <name evidence="1" type="ORF">EMO91_12750</name>
</gene>
<accession>A0A5M9ZG60</accession>
<comment type="caution">
    <text evidence="1">The sequence shown here is derived from an EMBL/GenBank/DDBJ whole genome shotgun (WGS) entry which is preliminary data.</text>
</comment>
<organism evidence="1 2">
    <name type="scientific">Bifidobacterium myosotis</name>
    <dbReference type="NCBI Taxonomy" id="1630166"/>
    <lineage>
        <taxon>Bacteria</taxon>
        <taxon>Bacillati</taxon>
        <taxon>Actinomycetota</taxon>
        <taxon>Actinomycetes</taxon>
        <taxon>Bifidobacteriales</taxon>
        <taxon>Bifidobacteriaceae</taxon>
        <taxon>Bifidobacterium</taxon>
    </lineage>
</organism>
<dbReference type="Proteomes" id="UP000410049">
    <property type="component" value="Unassembled WGS sequence"/>
</dbReference>
<name>A0A5M9ZG60_9BIFI</name>
<dbReference type="AlphaFoldDB" id="A0A5M9ZG60"/>
<evidence type="ECO:0000313" key="1">
    <source>
        <dbReference type="EMBL" id="KAA8825091.1"/>
    </source>
</evidence>